<dbReference type="Pfam" id="PF03101">
    <property type="entry name" value="FAR1"/>
    <property type="match status" value="1"/>
</dbReference>
<evidence type="ECO:0000259" key="1">
    <source>
        <dbReference type="Pfam" id="PF03101"/>
    </source>
</evidence>
<dbReference type="Gramene" id="OIT30585">
    <property type="protein sequence ID" value="OIT30585"/>
    <property type="gene ID" value="A4A49_53133"/>
</dbReference>
<dbReference type="EMBL" id="MJEQ01001478">
    <property type="protein sequence ID" value="OIT30585.1"/>
    <property type="molecule type" value="Genomic_DNA"/>
</dbReference>
<dbReference type="Proteomes" id="UP000187609">
    <property type="component" value="Unassembled WGS sequence"/>
</dbReference>
<dbReference type="SMR" id="A0A314KN16"/>
<dbReference type="InterPro" id="IPR004330">
    <property type="entry name" value="FAR1_DNA_bnd_dom"/>
</dbReference>
<accession>A0A314KN16</accession>
<comment type="caution">
    <text evidence="2">The sequence shown here is derived from an EMBL/GenBank/DDBJ whole genome shotgun (WGS) entry which is preliminary data.</text>
</comment>
<evidence type="ECO:0000313" key="2">
    <source>
        <dbReference type="EMBL" id="OIT30585.1"/>
    </source>
</evidence>
<dbReference type="STRING" id="49451.A0A314KN16"/>
<name>A0A314KN16_NICAT</name>
<sequence>MENVDKSEEVLPNKPQVYIDFEPKLGIEFESDDSAINFYNEYARRIGFSTRKKYVNTNKKLGYVTSRKITCFKEGFRGDDKRRTQVKNPRRVTRIGCQAHVVITRQPSGKYRISKVDVEHNHSLLPPSIVHMLPSHRKINKVQAHEIDLAEDAGLMSKATFDFMSLQAGGRESLGYTTQDQKNYLRTKRQKAMKEGEAGALLKYFEKKRIEDPSFFFAVQLDVDDMITNIFWADSKMIMDYEIFGDVLSFDTT</sequence>
<gene>
    <name evidence="2" type="primary">FRS5_6</name>
    <name evidence="2" type="ORF">A4A49_53133</name>
</gene>
<protein>
    <submittedName>
        <fullName evidence="2">Protein far1-related sequence 5</fullName>
    </submittedName>
</protein>
<proteinExistence type="predicted"/>
<dbReference type="AlphaFoldDB" id="A0A314KN16"/>
<reference evidence="2" key="1">
    <citation type="submission" date="2016-11" db="EMBL/GenBank/DDBJ databases">
        <title>The genome of Nicotiana attenuata.</title>
        <authorList>
            <person name="Xu S."/>
            <person name="Brockmoeller T."/>
            <person name="Gaquerel E."/>
            <person name="Navarro A."/>
            <person name="Kuhl H."/>
            <person name="Gase K."/>
            <person name="Ling Z."/>
            <person name="Zhou W."/>
            <person name="Kreitzer C."/>
            <person name="Stanke M."/>
            <person name="Tang H."/>
            <person name="Lyons E."/>
            <person name="Pandey P."/>
            <person name="Pandey S.P."/>
            <person name="Timmermann B."/>
            <person name="Baldwin I.T."/>
        </authorList>
    </citation>
    <scope>NUCLEOTIDE SEQUENCE [LARGE SCALE GENOMIC DNA]</scope>
    <source>
        <strain evidence="2">UT</strain>
    </source>
</reference>
<feature type="domain" description="FAR1" evidence="1">
    <location>
        <begin position="37"/>
        <end position="126"/>
    </location>
</feature>
<dbReference type="PANTHER" id="PTHR47718:SF2">
    <property type="entry name" value="PROTEIN FAR1-RELATED SEQUENCE 5-LIKE"/>
    <property type="match status" value="1"/>
</dbReference>
<evidence type="ECO:0000313" key="3">
    <source>
        <dbReference type="Proteomes" id="UP000187609"/>
    </source>
</evidence>
<keyword evidence="3" id="KW-1185">Reference proteome</keyword>
<organism evidence="2 3">
    <name type="scientific">Nicotiana attenuata</name>
    <name type="common">Coyote tobacco</name>
    <dbReference type="NCBI Taxonomy" id="49451"/>
    <lineage>
        <taxon>Eukaryota</taxon>
        <taxon>Viridiplantae</taxon>
        <taxon>Streptophyta</taxon>
        <taxon>Embryophyta</taxon>
        <taxon>Tracheophyta</taxon>
        <taxon>Spermatophyta</taxon>
        <taxon>Magnoliopsida</taxon>
        <taxon>eudicotyledons</taxon>
        <taxon>Gunneridae</taxon>
        <taxon>Pentapetalae</taxon>
        <taxon>asterids</taxon>
        <taxon>lamiids</taxon>
        <taxon>Solanales</taxon>
        <taxon>Solanaceae</taxon>
        <taxon>Nicotianoideae</taxon>
        <taxon>Nicotianeae</taxon>
        <taxon>Nicotiana</taxon>
    </lineage>
</organism>
<dbReference type="PANTHER" id="PTHR47718">
    <property type="entry name" value="OS01G0519700 PROTEIN"/>
    <property type="match status" value="1"/>
</dbReference>